<dbReference type="KEGG" id="hgn:E6W36_04215"/>
<protein>
    <submittedName>
        <fullName evidence="1">DUF3168 domain-containing protein</fullName>
    </submittedName>
</protein>
<name>A0A4D7C7B6_9SPHN</name>
<dbReference type="AlphaFoldDB" id="A0A4D7C7B6"/>
<dbReference type="Proteomes" id="UP000298714">
    <property type="component" value="Chromosome"/>
</dbReference>
<dbReference type="Gene3D" id="3.30.2000.30">
    <property type="match status" value="1"/>
</dbReference>
<gene>
    <name evidence="1" type="ORF">E6W36_04215</name>
</gene>
<evidence type="ECO:0000313" key="2">
    <source>
        <dbReference type="Proteomes" id="UP000298714"/>
    </source>
</evidence>
<dbReference type="InterPro" id="IPR053745">
    <property type="entry name" value="Viral_Tail_Comp_sf"/>
</dbReference>
<dbReference type="EMBL" id="CP039704">
    <property type="protein sequence ID" value="QCI79068.1"/>
    <property type="molecule type" value="Genomic_DNA"/>
</dbReference>
<dbReference type="RefSeq" id="WP_222873885.1">
    <property type="nucleotide sequence ID" value="NZ_CP039704.1"/>
</dbReference>
<dbReference type="Pfam" id="PF11367">
    <property type="entry name" value="Tail_completion_gp17"/>
    <property type="match status" value="1"/>
</dbReference>
<keyword evidence="2" id="KW-1185">Reference proteome</keyword>
<evidence type="ECO:0000313" key="1">
    <source>
        <dbReference type="EMBL" id="QCI79068.1"/>
    </source>
</evidence>
<reference evidence="2" key="1">
    <citation type="submission" date="2019-04" db="EMBL/GenBank/DDBJ databases">
        <title>Complete genome sequence of Sphingomonas sp. W1-2-3.</title>
        <authorList>
            <person name="Im W.T."/>
        </authorList>
    </citation>
    <scope>NUCLEOTIDE SEQUENCE [LARGE SCALE GENOMIC DNA]</scope>
    <source>
        <strain evidence="2">W1-2-3</strain>
    </source>
</reference>
<accession>A0A4D7C7B6</accession>
<proteinExistence type="predicted"/>
<sequence length="94" mass="9931">MTIGDLFVSDWSSGSFTGAEARQTLDVWTAAFGQQTARDILGALTGALATLPAQTASDRIVSARVTGWRLIADPEGDALHGVLDVRLRLHPLGV</sequence>
<dbReference type="InterPro" id="IPR021508">
    <property type="entry name" value="Gp17-like"/>
</dbReference>
<organism evidence="1 2">
    <name type="scientific">Hankyongella ginsenosidimutans</name>
    <dbReference type="NCBI Taxonomy" id="1763828"/>
    <lineage>
        <taxon>Bacteria</taxon>
        <taxon>Pseudomonadati</taxon>
        <taxon>Pseudomonadota</taxon>
        <taxon>Alphaproteobacteria</taxon>
        <taxon>Sphingomonadales</taxon>
        <taxon>Sphingomonadaceae</taxon>
        <taxon>Hankyongella</taxon>
    </lineage>
</organism>